<dbReference type="AlphaFoldDB" id="A0A5A7MAH2"/>
<keyword evidence="2" id="KW-0732">Signal</keyword>
<evidence type="ECO:0008006" key="5">
    <source>
        <dbReference type="Google" id="ProtNLM"/>
    </source>
</evidence>
<keyword evidence="1" id="KW-0175">Coiled coil</keyword>
<dbReference type="Pfam" id="PF10973">
    <property type="entry name" value="DUF2799"/>
    <property type="match status" value="1"/>
</dbReference>
<comment type="caution">
    <text evidence="3">The sequence shown here is derived from an EMBL/GenBank/DDBJ whole genome shotgun (WGS) entry which is preliminary data.</text>
</comment>
<evidence type="ECO:0000313" key="3">
    <source>
        <dbReference type="EMBL" id="GEQ74570.1"/>
    </source>
</evidence>
<dbReference type="Proteomes" id="UP000323105">
    <property type="component" value="Unassembled WGS sequence"/>
</dbReference>
<accession>A0A5A7MAH2</accession>
<proteinExistence type="predicted"/>
<dbReference type="EMBL" id="BKBW01000002">
    <property type="protein sequence ID" value="GEQ74570.1"/>
    <property type="molecule type" value="Genomic_DNA"/>
</dbReference>
<evidence type="ECO:0000313" key="4">
    <source>
        <dbReference type="Proteomes" id="UP000323105"/>
    </source>
</evidence>
<reference evidence="3 4" key="1">
    <citation type="journal article" date="2019" name="Microbiol. Resour. Announc.">
        <title>Draft Genome Sequence of Comamonas testosteroni TA441, a Bacterium That Has a Cryptic Phenol Degradation Gene Cluster.</title>
        <authorList>
            <person name="Arai H."/>
            <person name="Ishii M."/>
        </authorList>
    </citation>
    <scope>NUCLEOTIDE SEQUENCE [LARGE SCALE GENOMIC DNA]</scope>
    <source>
        <strain evidence="3 4">TA441</strain>
    </source>
</reference>
<feature type="signal peptide" evidence="2">
    <location>
        <begin position="1"/>
        <end position="35"/>
    </location>
</feature>
<dbReference type="InterPro" id="IPR021242">
    <property type="entry name" value="DUF2799"/>
</dbReference>
<name>A0A5A7MAH2_COMTE</name>
<evidence type="ECO:0000256" key="1">
    <source>
        <dbReference type="SAM" id="Coils"/>
    </source>
</evidence>
<feature type="coiled-coil region" evidence="1">
    <location>
        <begin position="131"/>
        <end position="158"/>
    </location>
</feature>
<gene>
    <name evidence="3" type="ORF">CTTA_1575</name>
</gene>
<sequence>MGVVTIAAMQARSRFSRALCLAAAALLGGCAGMDAQECRDTDWAYLGQLDAMDGKQDITTRAKRHFRTCKDNGVQMDVRAYQQGWQQGLRGFCTAESGKAFAETGRKYQYGYCPAQVESAFLQGYGPVRERLDMQEEMTQLQQRIDMKKKELREARSARNSSSHIAYVEKDLRDLNLELLQLRFKLAQMPPK</sequence>
<protein>
    <recommendedName>
        <fullName evidence="5">DUF2799 domain-containing protein</fullName>
    </recommendedName>
</protein>
<organism evidence="3 4">
    <name type="scientific">Comamonas testosteroni</name>
    <name type="common">Pseudomonas testosteroni</name>
    <dbReference type="NCBI Taxonomy" id="285"/>
    <lineage>
        <taxon>Bacteria</taxon>
        <taxon>Pseudomonadati</taxon>
        <taxon>Pseudomonadota</taxon>
        <taxon>Betaproteobacteria</taxon>
        <taxon>Burkholderiales</taxon>
        <taxon>Comamonadaceae</taxon>
        <taxon>Comamonas</taxon>
    </lineage>
</organism>
<evidence type="ECO:0000256" key="2">
    <source>
        <dbReference type="SAM" id="SignalP"/>
    </source>
</evidence>
<feature type="chain" id="PRO_5022678156" description="DUF2799 domain-containing protein" evidence="2">
    <location>
        <begin position="36"/>
        <end position="192"/>
    </location>
</feature>